<dbReference type="Pfam" id="PF21006">
    <property type="entry name" value="NHase_beta_N"/>
    <property type="match status" value="1"/>
</dbReference>
<evidence type="ECO:0000256" key="5">
    <source>
        <dbReference type="PIRNR" id="PIRNR001427"/>
    </source>
</evidence>
<name>A0ABD5CSY8_9BURK</name>
<dbReference type="EC" id="4.2.1.84" evidence="5"/>
<dbReference type="AlphaFoldDB" id="A0ABD5CSY8"/>
<dbReference type="Pfam" id="PF02211">
    <property type="entry name" value="NHase_beta_C"/>
    <property type="match status" value="1"/>
</dbReference>
<evidence type="ECO:0000259" key="6">
    <source>
        <dbReference type="Pfam" id="PF02211"/>
    </source>
</evidence>
<dbReference type="NCBIfam" id="TIGR03888">
    <property type="entry name" value="nitrile_beta"/>
    <property type="match status" value="1"/>
</dbReference>
<proteinExistence type="inferred from homology"/>
<evidence type="ECO:0000313" key="8">
    <source>
        <dbReference type="EMBL" id="MDR6207007.1"/>
    </source>
</evidence>
<evidence type="ECO:0000259" key="7">
    <source>
        <dbReference type="Pfam" id="PF21006"/>
    </source>
</evidence>
<comment type="caution">
    <text evidence="8">The sequence shown here is derived from an EMBL/GenBank/DDBJ whole genome shotgun (WGS) entry which is preliminary data.</text>
</comment>
<feature type="domain" description="Nitrile hydratase beta subunit" evidence="6">
    <location>
        <begin position="113"/>
        <end position="209"/>
    </location>
</feature>
<dbReference type="Gene3D" id="2.30.30.50">
    <property type="match status" value="1"/>
</dbReference>
<dbReference type="Proteomes" id="UP001245184">
    <property type="component" value="Unassembled WGS sequence"/>
</dbReference>
<evidence type="ECO:0000256" key="1">
    <source>
        <dbReference type="ARBA" id="ARBA00004042"/>
    </source>
</evidence>
<feature type="domain" description="Nitrile hydratase beta subunit-like N-terminal" evidence="7">
    <location>
        <begin position="1"/>
        <end position="99"/>
    </location>
</feature>
<comment type="function">
    <text evidence="1 5">NHase catalyzes the hydration of various nitrile compounds to the corresponding amides.</text>
</comment>
<dbReference type="InterPro" id="IPR003168">
    <property type="entry name" value="Nitrile_hydratase_bsu"/>
</dbReference>
<dbReference type="RefSeq" id="WP_051153993.1">
    <property type="nucleotide sequence ID" value="NZ_ATXV01000007.1"/>
</dbReference>
<dbReference type="InterPro" id="IPR042262">
    <property type="entry name" value="CN_hydtase_beta_C"/>
</dbReference>
<comment type="similarity">
    <text evidence="2 5">Belongs to the nitrile hydratase subunit beta family.</text>
</comment>
<dbReference type="InterPro" id="IPR008990">
    <property type="entry name" value="Elect_transpt_acc-like_dom_sf"/>
</dbReference>
<dbReference type="InterPro" id="IPR024690">
    <property type="entry name" value="CN_hydtase_beta_dom_C"/>
</dbReference>
<organism evidence="8 9">
    <name type="scientific">Paraburkholderia graminis</name>
    <dbReference type="NCBI Taxonomy" id="60548"/>
    <lineage>
        <taxon>Bacteria</taxon>
        <taxon>Pseudomonadati</taxon>
        <taxon>Pseudomonadota</taxon>
        <taxon>Betaproteobacteria</taxon>
        <taxon>Burkholderiales</taxon>
        <taxon>Burkholderiaceae</taxon>
        <taxon>Paraburkholderia</taxon>
    </lineage>
</organism>
<evidence type="ECO:0000313" key="9">
    <source>
        <dbReference type="Proteomes" id="UP001245184"/>
    </source>
</evidence>
<keyword evidence="3 5" id="KW-0456">Lyase</keyword>
<dbReference type="SUPFAM" id="SSF50090">
    <property type="entry name" value="Electron transport accessory proteins"/>
    <property type="match status" value="1"/>
</dbReference>
<evidence type="ECO:0000256" key="4">
    <source>
        <dbReference type="ARBA" id="ARBA00044877"/>
    </source>
</evidence>
<accession>A0ABD5CSY8</accession>
<dbReference type="Gene3D" id="1.10.472.20">
    <property type="entry name" value="Nitrile hydratase, beta subunit"/>
    <property type="match status" value="1"/>
</dbReference>
<evidence type="ECO:0000256" key="2">
    <source>
        <dbReference type="ARBA" id="ARBA00009098"/>
    </source>
</evidence>
<dbReference type="PIRSF" id="PIRSF001427">
    <property type="entry name" value="NHase_beta"/>
    <property type="match status" value="1"/>
</dbReference>
<reference evidence="8 9" key="1">
    <citation type="submission" date="2023-08" db="EMBL/GenBank/DDBJ databases">
        <title>Genome sequencing of plant associated microbes to promote plant fitness in Sorghum bicolor and Oryza sativa.</title>
        <authorList>
            <person name="Coleman-Derr D."/>
        </authorList>
    </citation>
    <scope>NUCLEOTIDE SEQUENCE [LARGE SCALE GENOMIC DNA]</scope>
    <source>
        <strain evidence="8 9">SLBN-33</strain>
    </source>
</reference>
<comment type="catalytic activity">
    <reaction evidence="4 5">
        <text>an aliphatic primary amide = an aliphatic nitrile + H2O</text>
        <dbReference type="Rhea" id="RHEA:12673"/>
        <dbReference type="ChEBI" id="CHEBI:15377"/>
        <dbReference type="ChEBI" id="CHEBI:65285"/>
        <dbReference type="ChEBI" id="CHEBI:80291"/>
        <dbReference type="EC" id="4.2.1.84"/>
    </reaction>
</comment>
<dbReference type="GO" id="GO:0018822">
    <property type="term" value="F:nitrile hydratase activity"/>
    <property type="evidence" value="ECO:0007669"/>
    <property type="project" value="UniProtKB-EC"/>
</dbReference>
<dbReference type="InterPro" id="IPR049054">
    <property type="entry name" value="CN_hydtase_beta-like_N"/>
</dbReference>
<gene>
    <name evidence="8" type="ORF">QF025_005727</name>
</gene>
<evidence type="ECO:0000256" key="3">
    <source>
        <dbReference type="ARBA" id="ARBA00023239"/>
    </source>
</evidence>
<protein>
    <recommendedName>
        <fullName evidence="5">Nitrile hydratase subunit beta</fullName>
        <shortName evidence="5">NHase</shortName>
        <ecNumber evidence="5">4.2.1.84</ecNumber>
    </recommendedName>
</protein>
<sequence>MDGIHDLGGMQGFGRVAHTNNSLSYKPVFHEDWEHLAYSLLFLAADGMKVFSVDELRHAIERMNARHYFGSPYYDRIVIGTATLLVEYGVITQKELDEMLGTRFELARPYFSQGRQTRAGRQPFEVGDTVRVRDEFVPGHIRMPGYVRGRHGVVLHRTKEKWPFPDSIGHGKEALHEPTYHVRFNARELWGEAADDGFVVVDLFEGYLDKVELPAARKDAAGLAQRENAHV</sequence>
<dbReference type="EMBL" id="JAVIZN010000002">
    <property type="protein sequence ID" value="MDR6207007.1"/>
    <property type="molecule type" value="Genomic_DNA"/>
</dbReference>